<keyword evidence="2" id="KW-1185">Reference proteome</keyword>
<proteinExistence type="predicted"/>
<evidence type="ECO:0000313" key="2">
    <source>
        <dbReference type="Proteomes" id="UP000181790"/>
    </source>
</evidence>
<dbReference type="AlphaFoldDB" id="A0A1S2VKC0"/>
<accession>A0A1S2VKC0</accession>
<protein>
    <submittedName>
        <fullName evidence="1">Uncharacterized protein</fullName>
    </submittedName>
</protein>
<dbReference type="RefSeq" id="WP_071502878.1">
    <property type="nucleotide sequence ID" value="NZ_MORL01000004.1"/>
</dbReference>
<dbReference type="EMBL" id="MORL01000004">
    <property type="protein sequence ID" value="OIN59194.1"/>
    <property type="molecule type" value="Genomic_DNA"/>
</dbReference>
<evidence type="ECO:0000313" key="1">
    <source>
        <dbReference type="EMBL" id="OIN59194.1"/>
    </source>
</evidence>
<comment type="caution">
    <text evidence="1">The sequence shown here is derived from an EMBL/GenBank/DDBJ whole genome shotgun (WGS) entry which is preliminary data.</text>
</comment>
<name>A0A1S2VKC0_9BACT</name>
<reference evidence="1 2" key="1">
    <citation type="submission" date="2016-10" db="EMBL/GenBank/DDBJ databases">
        <title>Arsenicibacter rosenii gen. nov., sp. nov., an efficient arsenic-methylating bacterium isolated from an arsenic-contaminated paddy soil.</title>
        <authorList>
            <person name="Huang K."/>
        </authorList>
    </citation>
    <scope>NUCLEOTIDE SEQUENCE [LARGE SCALE GENOMIC DNA]</scope>
    <source>
        <strain evidence="1 2">SM-1</strain>
    </source>
</reference>
<organism evidence="1 2">
    <name type="scientific">Arsenicibacter rosenii</name>
    <dbReference type="NCBI Taxonomy" id="1750698"/>
    <lineage>
        <taxon>Bacteria</taxon>
        <taxon>Pseudomonadati</taxon>
        <taxon>Bacteroidota</taxon>
        <taxon>Cytophagia</taxon>
        <taxon>Cytophagales</taxon>
        <taxon>Spirosomataceae</taxon>
        <taxon>Arsenicibacter</taxon>
    </lineage>
</organism>
<dbReference type="Proteomes" id="UP000181790">
    <property type="component" value="Unassembled WGS sequence"/>
</dbReference>
<sequence>MSEQKLNDEWVPMSVPVPLAQEWIGNWINANADGERLDPREMRAFVVRKADFVELLNQVDTEYVRLYVGRKKETNEATGLEHLRPCLLLVSAATRKDVMTVNEGQDPDTIVDLIGEMTVTNPASTIDDPAETYDYQVFDFTRPCPPRCDDESDLFITRDGEDKSFC</sequence>
<gene>
    <name evidence="1" type="ORF">BLX24_09370</name>
</gene>